<feature type="region of interest" description="Disordered" evidence="1">
    <location>
        <begin position="1"/>
        <end position="34"/>
    </location>
</feature>
<dbReference type="Proteomes" id="UP000009170">
    <property type="component" value="Unassembled WGS sequence"/>
</dbReference>
<name>A0A096PAL7_OSTTA</name>
<proteinExistence type="predicted"/>
<reference evidence="3" key="1">
    <citation type="journal article" date="2006" name="Proc. Natl. Acad. Sci. U.S.A.">
        <title>Genome analysis of the smallest free-living eukaryote Ostreococcus tauri unveils many unique features.</title>
        <authorList>
            <person name="Derelle E."/>
            <person name="Ferraz C."/>
            <person name="Rombauts S."/>
            <person name="Rouze P."/>
            <person name="Worden A.Z."/>
            <person name="Robbens S."/>
            <person name="Partensky F."/>
            <person name="Degroeve S."/>
            <person name="Echeynie S."/>
            <person name="Cooke R."/>
            <person name="Saeys Y."/>
            <person name="Wuyts J."/>
            <person name="Jabbari K."/>
            <person name="Bowler C."/>
            <person name="Panaud O."/>
            <person name="Piegu B."/>
            <person name="Ball S.G."/>
            <person name="Ral J.-P."/>
            <person name="Bouget F.-Y."/>
            <person name="Piganeau G."/>
            <person name="De Baets B."/>
            <person name="Picard A."/>
            <person name="Delseny M."/>
            <person name="Demaille J."/>
            <person name="Van de Peer Y."/>
            <person name="Moreau H."/>
        </authorList>
    </citation>
    <scope>NUCLEOTIDE SEQUENCE [LARGE SCALE GENOMIC DNA]</scope>
    <source>
        <strain evidence="3">OTTH 0595 / CCAP 157/2 / RCC745</strain>
    </source>
</reference>
<evidence type="ECO:0000313" key="2">
    <source>
        <dbReference type="EMBL" id="CEG02016.1"/>
    </source>
</evidence>
<protein>
    <submittedName>
        <fullName evidence="2">Unnamed product</fullName>
    </submittedName>
</protein>
<dbReference type="AlphaFoldDB" id="A0A096PAL7"/>
<evidence type="ECO:0000256" key="1">
    <source>
        <dbReference type="SAM" id="MobiDB-lite"/>
    </source>
</evidence>
<comment type="caution">
    <text evidence="2">The sequence shown here is derived from an EMBL/GenBank/DDBJ whole genome shotgun (WGS) entry which is preliminary data.</text>
</comment>
<dbReference type="GeneID" id="9837760"/>
<accession>A0A096PAL7</accession>
<reference evidence="2 3" key="2">
    <citation type="journal article" date="2014" name="BMC Genomics">
        <title>An improved genome of the model marine alga Ostreococcus tauri unfolds by assessing Illumina de novo assemblies.</title>
        <authorList>
            <person name="Blanc-Mathieu R."/>
            <person name="Verhelst B."/>
            <person name="Derelle E."/>
            <person name="Rombauts S."/>
            <person name="Bouget F.Y."/>
            <person name="Carre I."/>
            <person name="Chateau A."/>
            <person name="Eyre-Walker A."/>
            <person name="Grimsley N."/>
            <person name="Moreau H."/>
            <person name="Piegu B."/>
            <person name="Rivals E."/>
            <person name="Schackwitz W."/>
            <person name="Van de Peer Y."/>
            <person name="Piganeau G."/>
        </authorList>
    </citation>
    <scope>NUCLEOTIDE SEQUENCE [LARGE SCALE GENOMIC DNA]</scope>
    <source>
        <strain evidence="3">OTTH 0595 / CCAP 157/2 / RCC745</strain>
    </source>
</reference>
<sequence>MADARARASKEMRRRAPEDARDRSPSGKRARDEGASALARFEYEGAMRMLDDDFRGGVLATCAFAREKTAYGDVARMMDARAGGGESARWRPVKMAARGAVLAAALGGGAADPAARASEAVRDARRGANHGSKVVEKMYPIDAAFEAGDGAGLERACAEVVGRFRRRRAAAAGAATRLAVTYRRLDNVLGESTKGEKGAGASEDAVYGRKRITPSVASAIERAFKRVDPDVDVTVDLKDPTFVVFVQVFSTRSRDDDDARKYVVGVGAYAKEDEAFEVRSRGIFPVSVKALTPKEPPKWMIKKGLVEAPKTTSATDGEK</sequence>
<dbReference type="InParanoid" id="A0A096PAL7"/>
<gene>
    <name evidence="2" type="ORF">OT_ostta14g00910</name>
</gene>
<dbReference type="KEGG" id="ota:OT_ostta14g00910"/>
<dbReference type="EMBL" id="CAID01000014">
    <property type="protein sequence ID" value="CEG02016.1"/>
    <property type="molecule type" value="Genomic_DNA"/>
</dbReference>
<organism evidence="2 3">
    <name type="scientific">Ostreococcus tauri</name>
    <name type="common">Marine green alga</name>
    <dbReference type="NCBI Taxonomy" id="70448"/>
    <lineage>
        <taxon>Eukaryota</taxon>
        <taxon>Viridiplantae</taxon>
        <taxon>Chlorophyta</taxon>
        <taxon>Mamiellophyceae</taxon>
        <taxon>Mamiellales</taxon>
        <taxon>Bathycoccaceae</taxon>
        <taxon>Ostreococcus</taxon>
    </lineage>
</organism>
<dbReference type="RefSeq" id="XP_022841305.1">
    <property type="nucleotide sequence ID" value="XM_022982526.1"/>
</dbReference>
<evidence type="ECO:0000313" key="3">
    <source>
        <dbReference type="Proteomes" id="UP000009170"/>
    </source>
</evidence>
<keyword evidence="3" id="KW-1185">Reference proteome</keyword>